<dbReference type="EMBL" id="JAHRIO010090346">
    <property type="protein sequence ID" value="MEQ2187728.1"/>
    <property type="molecule type" value="Genomic_DNA"/>
</dbReference>
<reference evidence="1 2" key="1">
    <citation type="submission" date="2021-06" db="EMBL/GenBank/DDBJ databases">
        <authorList>
            <person name="Palmer J.M."/>
        </authorList>
    </citation>
    <scope>NUCLEOTIDE SEQUENCE [LARGE SCALE GENOMIC DNA]</scope>
    <source>
        <strain evidence="1 2">GA_2019</strain>
        <tissue evidence="1">Muscle</tissue>
    </source>
</reference>
<name>A0ABV0PW42_9TELE</name>
<evidence type="ECO:0000313" key="2">
    <source>
        <dbReference type="Proteomes" id="UP001476798"/>
    </source>
</evidence>
<accession>A0ABV0PW42</accession>
<protein>
    <submittedName>
        <fullName evidence="1">Uncharacterized protein</fullName>
    </submittedName>
</protein>
<comment type="caution">
    <text evidence="1">The sequence shown here is derived from an EMBL/GenBank/DDBJ whole genome shotgun (WGS) entry which is preliminary data.</text>
</comment>
<proteinExistence type="predicted"/>
<sequence>MMENYSLRTILQQFHKVQPHRQRSGSLVYRTKHEEEAIPAISLPHQNFIQPLVQNQLYCQVFAHKPGIDSGTLPATSLSGKVFTPSQFNVSNRNYYERQPEKALSKR</sequence>
<dbReference type="Proteomes" id="UP001476798">
    <property type="component" value="Unassembled WGS sequence"/>
</dbReference>
<evidence type="ECO:0000313" key="1">
    <source>
        <dbReference type="EMBL" id="MEQ2187728.1"/>
    </source>
</evidence>
<organism evidence="1 2">
    <name type="scientific">Goodea atripinnis</name>
    <dbReference type="NCBI Taxonomy" id="208336"/>
    <lineage>
        <taxon>Eukaryota</taxon>
        <taxon>Metazoa</taxon>
        <taxon>Chordata</taxon>
        <taxon>Craniata</taxon>
        <taxon>Vertebrata</taxon>
        <taxon>Euteleostomi</taxon>
        <taxon>Actinopterygii</taxon>
        <taxon>Neopterygii</taxon>
        <taxon>Teleostei</taxon>
        <taxon>Neoteleostei</taxon>
        <taxon>Acanthomorphata</taxon>
        <taxon>Ovalentaria</taxon>
        <taxon>Atherinomorphae</taxon>
        <taxon>Cyprinodontiformes</taxon>
        <taxon>Goodeidae</taxon>
        <taxon>Goodea</taxon>
    </lineage>
</organism>
<keyword evidence="2" id="KW-1185">Reference proteome</keyword>
<gene>
    <name evidence="1" type="ORF">GOODEAATRI_007565</name>
</gene>